<keyword evidence="1" id="KW-1133">Transmembrane helix</keyword>
<dbReference type="AlphaFoldDB" id="K0YR15"/>
<evidence type="ECO:0000313" key="3">
    <source>
        <dbReference type="Proteomes" id="UP000006075"/>
    </source>
</evidence>
<keyword evidence="1" id="KW-0812">Transmembrane</keyword>
<sequence>MCNLASPASIGRAKGETLIIVGLIFGLAALAVSAWFRAGKSPRARAWARGKGMFDAHFALLLFPGLGVAVLGLSLVGILQMVHGPIGTIGSVLALLLTLAGAACGVWGLFSFRIPPSLYPEWARDDN</sequence>
<keyword evidence="3" id="KW-1185">Reference proteome</keyword>
<protein>
    <submittedName>
        <fullName evidence="2">Uncharacterized protein</fullName>
    </submittedName>
</protein>
<dbReference type="Proteomes" id="UP000006075">
    <property type="component" value="Unassembled WGS sequence"/>
</dbReference>
<organism evidence="2 3">
    <name type="scientific">Winkia neuii BV029A5</name>
    <dbReference type="NCBI Taxonomy" id="888439"/>
    <lineage>
        <taxon>Bacteria</taxon>
        <taxon>Bacillati</taxon>
        <taxon>Actinomycetota</taxon>
        <taxon>Actinomycetes</taxon>
        <taxon>Actinomycetales</taxon>
        <taxon>Actinomycetaceae</taxon>
        <taxon>Winkia</taxon>
    </lineage>
</organism>
<dbReference type="PATRIC" id="fig|888439.3.peg.1383"/>
<feature type="transmembrane region" description="Helical" evidence="1">
    <location>
        <begin position="88"/>
        <end position="110"/>
    </location>
</feature>
<dbReference type="EMBL" id="AGWP01000007">
    <property type="protein sequence ID" value="EJZ85903.1"/>
    <property type="molecule type" value="Genomic_DNA"/>
</dbReference>
<name>K0YR15_9ACTO</name>
<feature type="transmembrane region" description="Helical" evidence="1">
    <location>
        <begin position="58"/>
        <end position="82"/>
    </location>
</feature>
<evidence type="ECO:0000256" key="1">
    <source>
        <dbReference type="SAM" id="Phobius"/>
    </source>
</evidence>
<reference evidence="2 3" key="1">
    <citation type="submission" date="2012-07" db="EMBL/GenBank/DDBJ databases">
        <title>The Genome Sequence of Actinomyces neuii subsp. anitratus BVS029A5.</title>
        <authorList>
            <consortium name="The Broad Institute Genome Sequencing Platform"/>
            <person name="Earl A."/>
            <person name="Ward D."/>
            <person name="Feldgarden M."/>
            <person name="Gevers D."/>
            <person name="Saerens B."/>
            <person name="Vaneechoutte M."/>
            <person name="Walker B."/>
            <person name="Young S.K."/>
            <person name="Zeng Q."/>
            <person name="Gargeya S."/>
            <person name="Fitzgerald M."/>
            <person name="Haas B."/>
            <person name="Abouelleil A."/>
            <person name="Alvarado L."/>
            <person name="Arachchi H.M."/>
            <person name="Berlin A."/>
            <person name="Chapman S.B."/>
            <person name="Goldberg J."/>
            <person name="Griggs A."/>
            <person name="Gujja S."/>
            <person name="Hansen M."/>
            <person name="Howarth C."/>
            <person name="Imamovic A."/>
            <person name="Larimer J."/>
            <person name="McCowen C."/>
            <person name="Montmayeur A."/>
            <person name="Murphy C."/>
            <person name="Neiman D."/>
            <person name="Pearson M."/>
            <person name="Priest M."/>
            <person name="Roberts A."/>
            <person name="Saif S."/>
            <person name="Shea T."/>
            <person name="Sisk P."/>
            <person name="Sykes S."/>
            <person name="Wortman J."/>
            <person name="Nusbaum C."/>
            <person name="Birren B."/>
        </authorList>
    </citation>
    <scope>NUCLEOTIDE SEQUENCE [LARGE SCALE GENOMIC DNA]</scope>
    <source>
        <strain evidence="2 3">BVS029A5</strain>
    </source>
</reference>
<keyword evidence="1" id="KW-0472">Membrane</keyword>
<accession>K0YR15</accession>
<gene>
    <name evidence="2" type="ORF">HMPREF9240_01376</name>
</gene>
<feature type="transmembrane region" description="Helical" evidence="1">
    <location>
        <begin position="18"/>
        <end position="38"/>
    </location>
</feature>
<evidence type="ECO:0000313" key="2">
    <source>
        <dbReference type="EMBL" id="EJZ85903.1"/>
    </source>
</evidence>
<dbReference type="HOGENOM" id="CLU_1965839_0_0_11"/>
<comment type="caution">
    <text evidence="2">The sequence shown here is derived from an EMBL/GenBank/DDBJ whole genome shotgun (WGS) entry which is preliminary data.</text>
</comment>
<dbReference type="eggNOG" id="ENOG5031HNC">
    <property type="taxonomic scope" value="Bacteria"/>
</dbReference>
<proteinExistence type="predicted"/>